<comment type="caution">
    <text evidence="7">The sequence shown here is derived from an EMBL/GenBank/DDBJ whole genome shotgun (WGS) entry which is preliminary data.</text>
</comment>
<evidence type="ECO:0000259" key="6">
    <source>
        <dbReference type="Pfam" id="PF01494"/>
    </source>
</evidence>
<dbReference type="InterPro" id="IPR036188">
    <property type="entry name" value="FAD/NAD-bd_sf"/>
</dbReference>
<comment type="similarity">
    <text evidence="1">Belongs to the paxM FAD-dependent monooxygenase family.</text>
</comment>
<evidence type="ECO:0000313" key="7">
    <source>
        <dbReference type="EMBL" id="KAF4341191.1"/>
    </source>
</evidence>
<dbReference type="Pfam" id="PF01494">
    <property type="entry name" value="FAD_binding_3"/>
    <property type="match status" value="1"/>
</dbReference>
<dbReference type="Gene3D" id="3.50.50.60">
    <property type="entry name" value="FAD/NAD(P)-binding domain"/>
    <property type="match status" value="1"/>
</dbReference>
<reference evidence="7" key="1">
    <citation type="journal article" date="2017" name="Mycologia">
        <title>Fusarium algeriense, sp. nov., a novel toxigenic crown rot pathogen of durum wheat from Algeria is nested in the Fusarium burgessii species complex.</title>
        <authorList>
            <person name="Laraba I."/>
            <person name="Keddad A."/>
            <person name="Boureghda H."/>
            <person name="Abdallah N."/>
            <person name="Vaughan M.M."/>
            <person name="Proctor R.H."/>
            <person name="Busman M."/>
            <person name="O'Donnell K."/>
        </authorList>
    </citation>
    <scope>NUCLEOTIDE SEQUENCE</scope>
    <source>
        <strain evidence="7">NRRL 25174</strain>
    </source>
</reference>
<dbReference type="SUPFAM" id="SSF51905">
    <property type="entry name" value="FAD/NAD(P)-binding domain"/>
    <property type="match status" value="1"/>
</dbReference>
<dbReference type="PRINTS" id="PR00420">
    <property type="entry name" value="RNGMNOXGNASE"/>
</dbReference>
<keyword evidence="8" id="KW-1185">Reference proteome</keyword>
<proteinExistence type="inferred from homology"/>
<evidence type="ECO:0000256" key="1">
    <source>
        <dbReference type="ARBA" id="ARBA00007992"/>
    </source>
</evidence>
<name>A0A9P5AM78_9HYPO</name>
<dbReference type="AlphaFoldDB" id="A0A9P5AM78"/>
<keyword evidence="5" id="KW-0503">Monooxygenase</keyword>
<keyword evidence="2" id="KW-0285">Flavoprotein</keyword>
<keyword evidence="3" id="KW-0274">FAD</keyword>
<evidence type="ECO:0000256" key="4">
    <source>
        <dbReference type="ARBA" id="ARBA00023002"/>
    </source>
</evidence>
<dbReference type="PANTHER" id="PTHR13789:SF261">
    <property type="entry name" value="HYDROXYLASE, PUTATIVE (AFU_ORTHOLOGUE AFUA_7G00590)-RELATED"/>
    <property type="match status" value="1"/>
</dbReference>
<dbReference type="PANTHER" id="PTHR13789">
    <property type="entry name" value="MONOOXYGENASE"/>
    <property type="match status" value="1"/>
</dbReference>
<reference evidence="7" key="2">
    <citation type="submission" date="2020-02" db="EMBL/GenBank/DDBJ databases">
        <title>Identification and distribution of gene clusters putatively required for synthesis of sphingolipid metabolism inhibitors in phylogenetically diverse species of the filamentous fungus Fusarium.</title>
        <authorList>
            <person name="Kim H.-S."/>
            <person name="Busman M."/>
            <person name="Brown D.W."/>
            <person name="Divon H."/>
            <person name="Uhlig S."/>
            <person name="Proctor R.H."/>
        </authorList>
    </citation>
    <scope>NUCLEOTIDE SEQUENCE</scope>
    <source>
        <strain evidence="7">NRRL 25174</strain>
    </source>
</reference>
<protein>
    <submittedName>
        <fullName evidence="7">Salicylate 1-monooxygenase</fullName>
    </submittedName>
</protein>
<dbReference type="InterPro" id="IPR050493">
    <property type="entry name" value="FAD-dep_Monooxygenase_BioMet"/>
</dbReference>
<dbReference type="EMBL" id="PVQB02000203">
    <property type="protein sequence ID" value="KAF4341191.1"/>
    <property type="molecule type" value="Genomic_DNA"/>
</dbReference>
<accession>A0A9P5AM78</accession>
<keyword evidence="4" id="KW-0560">Oxidoreductase</keyword>
<evidence type="ECO:0000256" key="5">
    <source>
        <dbReference type="ARBA" id="ARBA00023033"/>
    </source>
</evidence>
<dbReference type="Proteomes" id="UP000730481">
    <property type="component" value="Unassembled WGS sequence"/>
</dbReference>
<sequence>MTAASPSFQPACATKHDSLKVLIVGAGIGGLTAATGLRDEGHKVTVFERSALAQETGAAMHIAPNCHGLLQRFNIFPEKLGANKTNGVVEFDHKGNVRMSKDLRQDNSKWPYAWVLCHRAHLHEALKEAATSQTRQGEPVVLATASPVVAVDVTSTTVTLADGSFFSGDVILGADGVSSVTRNAVVGSEIRPFSSGRAAFRFLIPKQKMMDHPELRQLVQDDGVMTMWFARDRRLVMYPCVNNTLMNLVAMHPSELSKSQGEGKPFCFNHSGSKQNLLDIYADFCPGVQALLHLADESSLKLWTLLDMDRIPTWVKGKIALLGDAAHPFLPYQGQGGGVGIEDAATICALLPRNTSKDDVEHRLRLYEQIRDDRAHRIQDYTRWAGRDLDDHADNRFDITKFSHYNFSYDAWSSSKEALGSSSATAVAQARKHQGLAQF</sequence>
<evidence type="ECO:0000256" key="3">
    <source>
        <dbReference type="ARBA" id="ARBA00022827"/>
    </source>
</evidence>
<evidence type="ECO:0000256" key="2">
    <source>
        <dbReference type="ARBA" id="ARBA00022630"/>
    </source>
</evidence>
<dbReference type="GO" id="GO:0071949">
    <property type="term" value="F:FAD binding"/>
    <property type="evidence" value="ECO:0007669"/>
    <property type="project" value="InterPro"/>
</dbReference>
<gene>
    <name evidence="7" type="ORF">FBEOM_4849</name>
</gene>
<feature type="domain" description="FAD-binding" evidence="6">
    <location>
        <begin position="19"/>
        <end position="380"/>
    </location>
</feature>
<organism evidence="7 8">
    <name type="scientific">Fusarium beomiforme</name>
    <dbReference type="NCBI Taxonomy" id="44412"/>
    <lineage>
        <taxon>Eukaryota</taxon>
        <taxon>Fungi</taxon>
        <taxon>Dikarya</taxon>
        <taxon>Ascomycota</taxon>
        <taxon>Pezizomycotina</taxon>
        <taxon>Sordariomycetes</taxon>
        <taxon>Hypocreomycetidae</taxon>
        <taxon>Hypocreales</taxon>
        <taxon>Nectriaceae</taxon>
        <taxon>Fusarium</taxon>
        <taxon>Fusarium burgessii species complex</taxon>
    </lineage>
</organism>
<dbReference type="SUPFAM" id="SSF54373">
    <property type="entry name" value="FAD-linked reductases, C-terminal domain"/>
    <property type="match status" value="1"/>
</dbReference>
<evidence type="ECO:0000313" key="8">
    <source>
        <dbReference type="Proteomes" id="UP000730481"/>
    </source>
</evidence>
<dbReference type="GO" id="GO:0004497">
    <property type="term" value="F:monooxygenase activity"/>
    <property type="evidence" value="ECO:0007669"/>
    <property type="project" value="UniProtKB-KW"/>
</dbReference>
<dbReference type="InterPro" id="IPR002938">
    <property type="entry name" value="FAD-bd"/>
</dbReference>
<dbReference type="OrthoDB" id="9993796at2759"/>